<comment type="caution">
    <text evidence="1">The sequence shown here is derived from an EMBL/GenBank/DDBJ whole genome shotgun (WGS) entry which is preliminary data.</text>
</comment>
<evidence type="ECO:0000313" key="1">
    <source>
        <dbReference type="EMBL" id="KAJ5071790.1"/>
    </source>
</evidence>
<proteinExistence type="predicted"/>
<evidence type="ECO:0000313" key="2">
    <source>
        <dbReference type="Proteomes" id="UP001149090"/>
    </source>
</evidence>
<reference evidence="1" key="1">
    <citation type="submission" date="2022-10" db="EMBL/GenBank/DDBJ databases">
        <title>Novel sulphate-reducing endosymbionts in the free-living metamonad Anaeramoeba.</title>
        <authorList>
            <person name="Jerlstrom-Hultqvist J."/>
            <person name="Cepicka I."/>
            <person name="Gallot-Lavallee L."/>
            <person name="Salas-Leiva D."/>
            <person name="Curtis B.A."/>
            <person name="Zahonova K."/>
            <person name="Pipaliya S."/>
            <person name="Dacks J."/>
            <person name="Roger A.J."/>
        </authorList>
    </citation>
    <scope>NUCLEOTIDE SEQUENCE</scope>
    <source>
        <strain evidence="1">BMAN</strain>
    </source>
</reference>
<dbReference type="Proteomes" id="UP001149090">
    <property type="component" value="Unassembled WGS sequence"/>
</dbReference>
<sequence>MRYFHSECYLSMKSSGEYLNRIMLTKDGQNSLKNSDIENFISCLFNLEKKENILILPKPKYYCAAEWNRYLKQKPKEKEKEERNK</sequence>
<dbReference type="EMBL" id="JAPDFW010000085">
    <property type="protein sequence ID" value="KAJ5071790.1"/>
    <property type="molecule type" value="Genomic_DNA"/>
</dbReference>
<name>A0A9Q0LH67_ANAIG</name>
<organism evidence="1 2">
    <name type="scientific">Anaeramoeba ignava</name>
    <name type="common">Anaerobic marine amoeba</name>
    <dbReference type="NCBI Taxonomy" id="1746090"/>
    <lineage>
        <taxon>Eukaryota</taxon>
        <taxon>Metamonada</taxon>
        <taxon>Anaeramoebidae</taxon>
        <taxon>Anaeramoeba</taxon>
    </lineage>
</organism>
<accession>A0A9Q0LH67</accession>
<gene>
    <name evidence="1" type="ORF">M0811_09950</name>
</gene>
<protein>
    <submittedName>
        <fullName evidence="1">Uncharacterized protein</fullName>
    </submittedName>
</protein>
<keyword evidence="2" id="KW-1185">Reference proteome</keyword>
<dbReference type="AlphaFoldDB" id="A0A9Q0LH67"/>